<evidence type="ECO:0000256" key="3">
    <source>
        <dbReference type="ARBA" id="ARBA00022475"/>
    </source>
</evidence>
<reference evidence="10" key="1">
    <citation type="submission" date="2016-11" db="EMBL/GenBank/DDBJ databases">
        <authorList>
            <person name="Varghese N."/>
            <person name="Submissions S."/>
        </authorList>
    </citation>
    <scope>NUCLEOTIDE SEQUENCE [LARGE SCALE GENOMIC DNA]</scope>
    <source>
        <strain evidence="10">DSM 18095</strain>
    </source>
</reference>
<feature type="transmembrane region" description="Helical" evidence="7">
    <location>
        <begin position="182"/>
        <end position="202"/>
    </location>
</feature>
<feature type="domain" description="ABC transmembrane type-1" evidence="8">
    <location>
        <begin position="69"/>
        <end position="259"/>
    </location>
</feature>
<comment type="subcellular location">
    <subcellularLocation>
        <location evidence="1 7">Cell membrane</location>
        <topology evidence="1 7">Multi-pass membrane protein</topology>
    </subcellularLocation>
</comment>
<evidence type="ECO:0000256" key="7">
    <source>
        <dbReference type="RuleBase" id="RU363032"/>
    </source>
</evidence>
<dbReference type="SUPFAM" id="SSF161098">
    <property type="entry name" value="MetI-like"/>
    <property type="match status" value="1"/>
</dbReference>
<name>A0A1M4W9J1_9FIRM</name>
<dbReference type="Proteomes" id="UP000184114">
    <property type="component" value="Unassembled WGS sequence"/>
</dbReference>
<dbReference type="RefSeq" id="WP_072975601.1">
    <property type="nucleotide sequence ID" value="NZ_FQTY01000006.1"/>
</dbReference>
<keyword evidence="2 7" id="KW-0813">Transport</keyword>
<dbReference type="Pfam" id="PF00528">
    <property type="entry name" value="BPD_transp_1"/>
    <property type="match status" value="1"/>
</dbReference>
<accession>A0A1M4W9J1</accession>
<gene>
    <name evidence="9" type="ORF">SAMN02745784_01813</name>
</gene>
<dbReference type="STRING" id="1123404.SAMN02745784_01813"/>
<keyword evidence="5 7" id="KW-1133">Transmembrane helix</keyword>
<evidence type="ECO:0000313" key="10">
    <source>
        <dbReference type="Proteomes" id="UP000184114"/>
    </source>
</evidence>
<dbReference type="CDD" id="cd06261">
    <property type="entry name" value="TM_PBP2"/>
    <property type="match status" value="1"/>
</dbReference>
<evidence type="ECO:0000256" key="4">
    <source>
        <dbReference type="ARBA" id="ARBA00022692"/>
    </source>
</evidence>
<protein>
    <submittedName>
        <fullName evidence="9">Peptide/nickel transport system permease protein</fullName>
    </submittedName>
</protein>
<dbReference type="PANTHER" id="PTHR43386:SF23">
    <property type="entry name" value="ABC TRANSPORTER"/>
    <property type="match status" value="1"/>
</dbReference>
<keyword evidence="3" id="KW-1003">Cell membrane</keyword>
<feature type="transmembrane region" description="Helical" evidence="7">
    <location>
        <begin position="71"/>
        <end position="93"/>
    </location>
</feature>
<evidence type="ECO:0000313" key="9">
    <source>
        <dbReference type="EMBL" id="SHE77931.1"/>
    </source>
</evidence>
<dbReference type="InterPro" id="IPR050366">
    <property type="entry name" value="BP-dependent_transpt_permease"/>
</dbReference>
<keyword evidence="10" id="KW-1185">Reference proteome</keyword>
<evidence type="ECO:0000256" key="6">
    <source>
        <dbReference type="ARBA" id="ARBA00023136"/>
    </source>
</evidence>
<dbReference type="EMBL" id="FQTY01000006">
    <property type="protein sequence ID" value="SHE77931.1"/>
    <property type="molecule type" value="Genomic_DNA"/>
</dbReference>
<comment type="similarity">
    <text evidence="7">Belongs to the binding-protein-dependent transport system permease family.</text>
</comment>
<evidence type="ECO:0000256" key="1">
    <source>
        <dbReference type="ARBA" id="ARBA00004651"/>
    </source>
</evidence>
<dbReference type="InterPro" id="IPR035906">
    <property type="entry name" value="MetI-like_sf"/>
</dbReference>
<evidence type="ECO:0000259" key="8">
    <source>
        <dbReference type="PROSITE" id="PS50928"/>
    </source>
</evidence>
<dbReference type="GeneID" id="90994219"/>
<proteinExistence type="inferred from homology"/>
<sequence length="273" mass="30267">MKLNSRKKLIFSIIFSILIISIIIILGFSLGEDKLMTNSRKKSLSPNNEHIFGTDWLGRDMFTRTIKGLRFSMLVGFLGSLIGVVFAIVLGVVASTFGKKVDSIILWLIDMFIGMPHMIFMILISFAVGKGAKGVIFAVALTHWPTLARLVRNEVNNIKNLDYIKISENFGKSKMYIVRNHILPAIIPQIMVGFLLLFPHAILHEASMTFLGFGLSAQTPSIGVILSEAVKHISVGDWWLAVYPGLLLVILVKSFDNIGESLSTLLTPQTSHI</sequence>
<dbReference type="PROSITE" id="PS50928">
    <property type="entry name" value="ABC_TM1"/>
    <property type="match status" value="1"/>
</dbReference>
<dbReference type="Gene3D" id="1.10.3720.10">
    <property type="entry name" value="MetI-like"/>
    <property type="match status" value="1"/>
</dbReference>
<dbReference type="GO" id="GO:0055085">
    <property type="term" value="P:transmembrane transport"/>
    <property type="evidence" value="ECO:0007669"/>
    <property type="project" value="InterPro"/>
</dbReference>
<dbReference type="InterPro" id="IPR000515">
    <property type="entry name" value="MetI-like"/>
</dbReference>
<evidence type="ECO:0000256" key="2">
    <source>
        <dbReference type="ARBA" id="ARBA00022448"/>
    </source>
</evidence>
<dbReference type="AlphaFoldDB" id="A0A1M4W9J1"/>
<keyword evidence="4 7" id="KW-0812">Transmembrane</keyword>
<dbReference type="GO" id="GO:0005886">
    <property type="term" value="C:plasma membrane"/>
    <property type="evidence" value="ECO:0007669"/>
    <property type="project" value="UniProtKB-SubCell"/>
</dbReference>
<evidence type="ECO:0000256" key="5">
    <source>
        <dbReference type="ARBA" id="ARBA00022989"/>
    </source>
</evidence>
<organism evidence="9 10">
    <name type="scientific">Tissierella praeacuta DSM 18095</name>
    <dbReference type="NCBI Taxonomy" id="1123404"/>
    <lineage>
        <taxon>Bacteria</taxon>
        <taxon>Bacillati</taxon>
        <taxon>Bacillota</taxon>
        <taxon>Tissierellia</taxon>
        <taxon>Tissierellales</taxon>
        <taxon>Tissierellaceae</taxon>
        <taxon>Tissierella</taxon>
    </lineage>
</organism>
<dbReference type="PANTHER" id="PTHR43386">
    <property type="entry name" value="OLIGOPEPTIDE TRANSPORT SYSTEM PERMEASE PROTEIN APPC"/>
    <property type="match status" value="1"/>
</dbReference>
<feature type="transmembrane region" description="Helical" evidence="7">
    <location>
        <begin position="105"/>
        <end position="128"/>
    </location>
</feature>
<keyword evidence="6 7" id="KW-0472">Membrane</keyword>
<feature type="transmembrane region" description="Helical" evidence="7">
    <location>
        <begin position="9"/>
        <end position="30"/>
    </location>
</feature>